<keyword evidence="2 8" id="KW-0547">Nucleotide-binding</keyword>
<dbReference type="GO" id="GO:0006364">
    <property type="term" value="P:rRNA processing"/>
    <property type="evidence" value="ECO:0007669"/>
    <property type="project" value="UniProtKB-ARBA"/>
</dbReference>
<name>A0A1Q2ZUR2_ZYGRO</name>
<sequence>MSNTRTTVKKMVKNHGKALKKSKLGPSKAAKKTQAKKKSNAPQGKVVGATELNWKKVDIPDTLDDYGGFYGLEEIDGVDVKVVDGKVQFIARDETAVKSKDDEAKSEPENEEPAQEQDQTNEEAEQEQEQEQEQEHKSEEEEQESDDEEQDQDENQELKPNVFNSELNLEDFSSPELPEWQKIAPLSFTVLNGLSQQGFTKPTDIQKEVLPLALKNEDIMGKAATGSGKTLAYGIPLLESLVHEPDHSKSIGLIFTPTRELAQQVTQHLKKLGQLIIQKSKFAILPLTGGLSIQKQERILKYENSARIVVATPGRFLELIEKNIDLIPRFARINTLVLDEADRLLQDGHFDEFEKILKLLGGARKSFDKTGWQTMIFSATFSLSLFSKLATASWKSLKKDEDEMEQVLKHLMQKIRFKSKPVIVDTNSEEKIKSQIRESLIECGPMERDLYSYYFLAMYPGTTLIFCNSIDSVKKLCAYFNNLKIDAFQIHSSMTQKNRLRSLERYLQKSAQNDSQNKATVLVASDVAARGLDIPGIKHVVHYHLPRTADTYIHRSGRTARADNEGVSVMICSPEEAMGPLRKLRKMLADKSAEDEYTKHKKWQKEVPLLPIELDIVNELKERGSLASELAEHQLALTSINKQDNWMQKAAEDLGIDIDSDEEFMDSNKSKKQKKTMGKVEAKQARAYLNQLLSRPIRKDRRQKYLTGGFVNLADNIVKKRGHESIIGHDKVDALETLKSKKRRK</sequence>
<evidence type="ECO:0000256" key="9">
    <source>
        <dbReference type="SAM" id="MobiDB-lite"/>
    </source>
</evidence>
<dbReference type="Pfam" id="PF00270">
    <property type="entry name" value="DEAD"/>
    <property type="match status" value="1"/>
</dbReference>
<dbReference type="InterPro" id="IPR014001">
    <property type="entry name" value="Helicase_ATP-bd"/>
</dbReference>
<dbReference type="GO" id="GO:0016787">
    <property type="term" value="F:hydrolase activity"/>
    <property type="evidence" value="ECO:0007669"/>
    <property type="project" value="UniProtKB-KW"/>
</dbReference>
<dbReference type="PANTHER" id="PTHR47959">
    <property type="entry name" value="ATP-DEPENDENT RNA HELICASE RHLE-RELATED"/>
    <property type="match status" value="1"/>
</dbReference>
<feature type="region of interest" description="Disordered" evidence="9">
    <location>
        <begin position="1"/>
        <end position="44"/>
    </location>
</feature>
<organism evidence="12 13">
    <name type="scientific">Zygosaccharomyces rouxii</name>
    <dbReference type="NCBI Taxonomy" id="4956"/>
    <lineage>
        <taxon>Eukaryota</taxon>
        <taxon>Fungi</taxon>
        <taxon>Dikarya</taxon>
        <taxon>Ascomycota</taxon>
        <taxon>Saccharomycotina</taxon>
        <taxon>Saccharomycetes</taxon>
        <taxon>Saccharomycetales</taxon>
        <taxon>Saccharomycetaceae</taxon>
        <taxon>Zygosaccharomyces</taxon>
    </lineage>
</organism>
<dbReference type="SMART" id="SM00490">
    <property type="entry name" value="HELICc"/>
    <property type="match status" value="1"/>
</dbReference>
<dbReference type="InterPro" id="IPR027417">
    <property type="entry name" value="P-loop_NTPase"/>
</dbReference>
<dbReference type="OrthoDB" id="4310724at2759"/>
<dbReference type="SMART" id="SM00487">
    <property type="entry name" value="DEXDc"/>
    <property type="match status" value="1"/>
</dbReference>
<reference evidence="12 13" key="1">
    <citation type="submission" date="2016-08" db="EMBL/GenBank/DDBJ databases">
        <title>Draft genome sequence of allopolyploid Zygosaccharomyces rouxii.</title>
        <authorList>
            <person name="Watanabe J."/>
            <person name="Uehara K."/>
            <person name="Mogi Y."/>
            <person name="Tsukioka Y."/>
        </authorList>
    </citation>
    <scope>NUCLEOTIDE SEQUENCE [LARGE SCALE GENOMIC DNA]</scope>
    <source>
        <strain evidence="12 13">NBRC 110957</strain>
    </source>
</reference>
<feature type="compositionally biased region" description="Acidic residues" evidence="9">
    <location>
        <begin position="140"/>
        <end position="155"/>
    </location>
</feature>
<keyword evidence="4 8" id="KW-0347">Helicase</keyword>
<dbReference type="Proteomes" id="UP000187013">
    <property type="component" value="Unassembled WGS sequence"/>
</dbReference>
<dbReference type="EMBL" id="BDGX01000008">
    <property type="protein sequence ID" value="GAV47240.1"/>
    <property type="molecule type" value="Genomic_DNA"/>
</dbReference>
<dbReference type="GO" id="GO:0003724">
    <property type="term" value="F:RNA helicase activity"/>
    <property type="evidence" value="ECO:0007669"/>
    <property type="project" value="UniProtKB-EC"/>
</dbReference>
<dbReference type="GO" id="GO:0005524">
    <property type="term" value="F:ATP binding"/>
    <property type="evidence" value="ECO:0007669"/>
    <property type="project" value="UniProtKB-KW"/>
</dbReference>
<accession>A0A1Q2ZUR2</accession>
<proteinExistence type="inferred from homology"/>
<dbReference type="InterPro" id="IPR000629">
    <property type="entry name" value="RNA-helicase_DEAD-box_CS"/>
</dbReference>
<keyword evidence="3 8" id="KW-0378">Hydrolase</keyword>
<comment type="caution">
    <text evidence="12">The sequence shown here is derived from an EMBL/GenBank/DDBJ whole genome shotgun (WGS) entry which is preliminary data.</text>
</comment>
<evidence type="ECO:0000313" key="12">
    <source>
        <dbReference type="EMBL" id="GAV47240.1"/>
    </source>
</evidence>
<feature type="domain" description="Helicase ATP-binding" evidence="10">
    <location>
        <begin position="210"/>
        <end position="382"/>
    </location>
</feature>
<dbReference type="PANTHER" id="PTHR47959:SF1">
    <property type="entry name" value="ATP-DEPENDENT RNA HELICASE DBPA"/>
    <property type="match status" value="1"/>
</dbReference>
<keyword evidence="6" id="KW-0694">RNA-binding</keyword>
<evidence type="ECO:0000256" key="4">
    <source>
        <dbReference type="ARBA" id="ARBA00022806"/>
    </source>
</evidence>
<dbReference type="InterPro" id="IPR050079">
    <property type="entry name" value="DEAD_box_RNA_helicase"/>
</dbReference>
<feature type="compositionally biased region" description="Basic and acidic residues" evidence="9">
    <location>
        <begin position="91"/>
        <end position="108"/>
    </location>
</feature>
<dbReference type="PROSITE" id="PS51194">
    <property type="entry name" value="HELICASE_CTER"/>
    <property type="match status" value="1"/>
</dbReference>
<feature type="domain" description="Helicase C-terminal" evidence="11">
    <location>
        <begin position="449"/>
        <end position="615"/>
    </location>
</feature>
<dbReference type="InterPro" id="IPR011545">
    <property type="entry name" value="DEAD/DEAH_box_helicase_dom"/>
</dbReference>
<dbReference type="GO" id="GO:0005829">
    <property type="term" value="C:cytosol"/>
    <property type="evidence" value="ECO:0007669"/>
    <property type="project" value="TreeGrafter"/>
</dbReference>
<evidence type="ECO:0000256" key="6">
    <source>
        <dbReference type="ARBA" id="ARBA00022884"/>
    </source>
</evidence>
<dbReference type="Pfam" id="PF00271">
    <property type="entry name" value="Helicase_C"/>
    <property type="match status" value="1"/>
</dbReference>
<evidence type="ECO:0000313" key="13">
    <source>
        <dbReference type="Proteomes" id="UP000187013"/>
    </source>
</evidence>
<evidence type="ECO:0000256" key="2">
    <source>
        <dbReference type="ARBA" id="ARBA00022741"/>
    </source>
</evidence>
<dbReference type="GO" id="GO:0003723">
    <property type="term" value="F:RNA binding"/>
    <property type="evidence" value="ECO:0007669"/>
    <property type="project" value="UniProtKB-KW"/>
</dbReference>
<feature type="compositionally biased region" description="Acidic residues" evidence="9">
    <location>
        <begin position="109"/>
        <end position="132"/>
    </location>
</feature>
<dbReference type="EC" id="3.6.4.13" evidence="1"/>
<comment type="similarity">
    <text evidence="8">Belongs to the DEAD box helicase family.</text>
</comment>
<keyword evidence="5 8" id="KW-0067">ATP-binding</keyword>
<dbReference type="AlphaFoldDB" id="A0A1Q2ZUR2"/>
<dbReference type="SUPFAM" id="SSF52540">
    <property type="entry name" value="P-loop containing nucleoside triphosphate hydrolases"/>
    <property type="match status" value="1"/>
</dbReference>
<feature type="compositionally biased region" description="Basic residues" evidence="9">
    <location>
        <begin position="7"/>
        <end position="39"/>
    </location>
</feature>
<evidence type="ECO:0000256" key="7">
    <source>
        <dbReference type="ARBA" id="ARBA00047984"/>
    </source>
</evidence>
<dbReference type="InterPro" id="IPR001650">
    <property type="entry name" value="Helicase_C-like"/>
</dbReference>
<dbReference type="PROSITE" id="PS00039">
    <property type="entry name" value="DEAD_ATP_HELICASE"/>
    <property type="match status" value="1"/>
</dbReference>
<evidence type="ECO:0000259" key="11">
    <source>
        <dbReference type="PROSITE" id="PS51194"/>
    </source>
</evidence>
<feature type="region of interest" description="Disordered" evidence="9">
    <location>
        <begin position="91"/>
        <end position="155"/>
    </location>
</feature>
<dbReference type="eggNOG" id="KOG0347">
    <property type="taxonomic scope" value="Eukaryota"/>
</dbReference>
<comment type="catalytic activity">
    <reaction evidence="7">
        <text>ATP + H2O = ADP + phosphate + H(+)</text>
        <dbReference type="Rhea" id="RHEA:13065"/>
        <dbReference type="ChEBI" id="CHEBI:15377"/>
        <dbReference type="ChEBI" id="CHEBI:15378"/>
        <dbReference type="ChEBI" id="CHEBI:30616"/>
        <dbReference type="ChEBI" id="CHEBI:43474"/>
        <dbReference type="ChEBI" id="CHEBI:456216"/>
        <dbReference type="EC" id="3.6.4.13"/>
    </reaction>
</comment>
<protein>
    <recommendedName>
        <fullName evidence="1">RNA helicase</fullName>
        <ecNumber evidence="1">3.6.4.13</ecNumber>
    </recommendedName>
</protein>
<evidence type="ECO:0000256" key="8">
    <source>
        <dbReference type="RuleBase" id="RU000492"/>
    </source>
</evidence>
<evidence type="ECO:0000256" key="5">
    <source>
        <dbReference type="ARBA" id="ARBA00022840"/>
    </source>
</evidence>
<dbReference type="CDD" id="cd18787">
    <property type="entry name" value="SF2_C_DEAD"/>
    <property type="match status" value="1"/>
</dbReference>
<dbReference type="PROSITE" id="PS51192">
    <property type="entry name" value="HELICASE_ATP_BIND_1"/>
    <property type="match status" value="1"/>
</dbReference>
<gene>
    <name evidence="12" type="ORF">ZYGR_0H00810</name>
</gene>
<evidence type="ECO:0000259" key="10">
    <source>
        <dbReference type="PROSITE" id="PS51192"/>
    </source>
</evidence>
<evidence type="ECO:0000256" key="1">
    <source>
        <dbReference type="ARBA" id="ARBA00012552"/>
    </source>
</evidence>
<dbReference type="Gene3D" id="3.40.50.300">
    <property type="entry name" value="P-loop containing nucleotide triphosphate hydrolases"/>
    <property type="match status" value="2"/>
</dbReference>
<evidence type="ECO:0000256" key="3">
    <source>
        <dbReference type="ARBA" id="ARBA00022801"/>
    </source>
</evidence>